<dbReference type="Proteomes" id="UP000596387">
    <property type="component" value="Chromosome"/>
</dbReference>
<evidence type="ECO:0000313" key="2">
    <source>
        <dbReference type="Proteomes" id="UP000596387"/>
    </source>
</evidence>
<dbReference type="EMBL" id="CP047166">
    <property type="protein sequence ID" value="QRF66377.1"/>
    <property type="molecule type" value="Genomic_DNA"/>
</dbReference>
<evidence type="ECO:0008006" key="3">
    <source>
        <dbReference type="Google" id="ProtNLM"/>
    </source>
</evidence>
<reference evidence="1 2" key="1">
    <citation type="submission" date="2019-12" db="EMBL/GenBank/DDBJ databases">
        <title>Complete Genome Sequence of a Quorum-Sensing Bacterium,Rhodobacteraceae bacterium C31, Isolated from a marine microalgae symbiotic bacteria.</title>
        <authorList>
            <person name="Zhang Y."/>
        </authorList>
    </citation>
    <scope>NUCLEOTIDE SEQUENCE [LARGE SCALE GENOMIC DNA]</scope>
    <source>
        <strain evidence="1 2">C31</strain>
    </source>
</reference>
<sequence>MQYLGEAPQASAVDLDAFKTALDILPDDVASDDHFSGLLAAASDAVRIATNVPAPGSYAFTFALPRSCRRWWFPCRPVTALASVSVNDAAGDWQALPLDGFRLALAHDEPQLVFPSSWSPGADADTCRVVAEVGADPTETIKRAVIMLAKEWRDSDISVGEAVEAPRLSMRVRDIIRQATYRRPCAMAGW</sequence>
<accession>A0ABX7F7Y2</accession>
<gene>
    <name evidence="1" type="ORF">GQA70_08680</name>
</gene>
<proteinExistence type="predicted"/>
<keyword evidence="2" id="KW-1185">Reference proteome</keyword>
<protein>
    <recommendedName>
        <fullName evidence="3">PhiE125 gp8 family phage protein</fullName>
    </recommendedName>
</protein>
<evidence type="ECO:0000313" key="1">
    <source>
        <dbReference type="EMBL" id="QRF66377.1"/>
    </source>
</evidence>
<name>A0ABX7F7Y2_9RHOB</name>
<organism evidence="1 2">
    <name type="scientific">Ponticoccus alexandrii</name>
    <dbReference type="NCBI Taxonomy" id="1943633"/>
    <lineage>
        <taxon>Bacteria</taxon>
        <taxon>Pseudomonadati</taxon>
        <taxon>Pseudomonadota</taxon>
        <taxon>Alphaproteobacteria</taxon>
        <taxon>Rhodobacterales</taxon>
        <taxon>Roseobacteraceae</taxon>
        <taxon>Ponticoccus</taxon>
    </lineage>
</organism>
<dbReference type="RefSeq" id="WP_023848261.1">
    <property type="nucleotide sequence ID" value="NZ_CP047166.1"/>
</dbReference>